<dbReference type="Proteomes" id="UP001285352">
    <property type="component" value="Unassembled WGS sequence"/>
</dbReference>
<feature type="compositionally biased region" description="Pro residues" evidence="1">
    <location>
        <begin position="54"/>
        <end position="76"/>
    </location>
</feature>
<keyword evidence="4" id="KW-1185">Reference proteome</keyword>
<evidence type="ECO:0000256" key="2">
    <source>
        <dbReference type="SAM" id="SignalP"/>
    </source>
</evidence>
<gene>
    <name evidence="3" type="ORF">SK854_09220</name>
</gene>
<evidence type="ECO:0000313" key="3">
    <source>
        <dbReference type="EMBL" id="MDX8142291.1"/>
    </source>
</evidence>
<feature type="region of interest" description="Disordered" evidence="1">
    <location>
        <begin position="17"/>
        <end position="82"/>
    </location>
</feature>
<evidence type="ECO:0000313" key="4">
    <source>
        <dbReference type="Proteomes" id="UP001285352"/>
    </source>
</evidence>
<dbReference type="EMBL" id="JAXAVU010000004">
    <property type="protein sequence ID" value="MDX8142291.1"/>
    <property type="molecule type" value="Genomic_DNA"/>
</dbReference>
<dbReference type="RefSeq" id="WP_319974581.1">
    <property type="nucleotide sequence ID" value="NZ_JAXAVU010000004.1"/>
</dbReference>
<reference evidence="3 4" key="1">
    <citation type="submission" date="2023-11" db="EMBL/GenBank/DDBJ databases">
        <title>Lentzea sokolovensis, sp. nov., Lentzea kristufkii, sp. nov., and Lentzea miocenensis, sp. nov., rare actinobacteria from Sokolov Coal Basin, Miocene lacustrine sediment, Czech Republic.</title>
        <authorList>
            <person name="Lara A."/>
            <person name="Kotroba L."/>
            <person name="Nouioui I."/>
            <person name="Neumann-Schaal M."/>
            <person name="Mast Y."/>
            <person name="Chronakova A."/>
        </authorList>
    </citation>
    <scope>NUCLEOTIDE SEQUENCE [LARGE SCALE GENOMIC DNA]</scope>
    <source>
        <strain evidence="3 4">BCCO 10_0061</strain>
    </source>
</reference>
<feature type="chain" id="PRO_5046788032" evidence="2">
    <location>
        <begin position="20"/>
        <end position="168"/>
    </location>
</feature>
<keyword evidence="2" id="KW-0732">Signal</keyword>
<comment type="caution">
    <text evidence="3">The sequence shown here is derived from an EMBL/GenBank/DDBJ whole genome shotgun (WGS) entry which is preliminary data.</text>
</comment>
<proteinExistence type="predicted"/>
<feature type="signal peptide" evidence="2">
    <location>
        <begin position="1"/>
        <end position="19"/>
    </location>
</feature>
<dbReference type="PROSITE" id="PS51257">
    <property type="entry name" value="PROKAR_LIPOPROTEIN"/>
    <property type="match status" value="1"/>
</dbReference>
<evidence type="ECO:0000256" key="1">
    <source>
        <dbReference type="SAM" id="MobiDB-lite"/>
    </source>
</evidence>
<organism evidence="3 4">
    <name type="scientific">Lentzea sokolovensis</name>
    <dbReference type="NCBI Taxonomy" id="3095429"/>
    <lineage>
        <taxon>Bacteria</taxon>
        <taxon>Bacillati</taxon>
        <taxon>Actinomycetota</taxon>
        <taxon>Actinomycetes</taxon>
        <taxon>Pseudonocardiales</taxon>
        <taxon>Pseudonocardiaceae</taxon>
        <taxon>Lentzea</taxon>
    </lineage>
</organism>
<name>A0ABU4UU37_9PSEU</name>
<protein>
    <submittedName>
        <fullName evidence="3">Uncharacterized protein</fullName>
    </submittedName>
</protein>
<accession>A0ABU4UU37</accession>
<sequence length="168" mass="17485">MITRTVLCLLAAATLTACGQPPSPGTAQPAPNTEVTATSTTEAATAAPPETTTTPPPKPPPPPPRTTTKPPPPPPKPPDRWVLTSELRGSIEQQTGIPFKLSWNTISGQLTEACPGKKLCVGYTLVVDGSTDTEGDCKVVRGGIKVPVPLHEGGKITFRITNDLCSEG</sequence>
<feature type="compositionally biased region" description="Low complexity" evidence="1">
    <location>
        <begin position="30"/>
        <end position="53"/>
    </location>
</feature>